<evidence type="ECO:0000313" key="4">
    <source>
        <dbReference type="EMBL" id="QFV00040.1"/>
    </source>
</evidence>
<dbReference type="InterPro" id="IPR041483">
    <property type="entry name" value="TetR_C_34"/>
</dbReference>
<dbReference type="Proteomes" id="UP000326702">
    <property type="component" value="Chromosome"/>
</dbReference>
<evidence type="ECO:0000256" key="1">
    <source>
        <dbReference type="ARBA" id="ARBA00023125"/>
    </source>
</evidence>
<keyword evidence="1 2" id="KW-0238">DNA-binding</keyword>
<feature type="domain" description="HTH tetR-type" evidence="3">
    <location>
        <begin position="1"/>
        <end position="48"/>
    </location>
</feature>
<dbReference type="Pfam" id="PF17929">
    <property type="entry name" value="TetR_C_34"/>
    <property type="match status" value="1"/>
</dbReference>
<dbReference type="AlphaFoldDB" id="A0A5P9QFL8"/>
<dbReference type="OrthoDB" id="6637160at2"/>
<gene>
    <name evidence="4" type="ORF">KDY119_03575</name>
</gene>
<reference evidence="4 5" key="1">
    <citation type="submission" date="2019-10" db="EMBL/GenBank/DDBJ databases">
        <title>Genome sequence of Luteimicrobium xylanilyticum HY-24.</title>
        <authorList>
            <person name="Kim D.Y."/>
            <person name="Park H.-Y."/>
        </authorList>
    </citation>
    <scope>NUCLEOTIDE SEQUENCE [LARGE SCALE GENOMIC DNA]</scope>
    <source>
        <strain evidence="4 5">HY-24</strain>
    </source>
</reference>
<evidence type="ECO:0000259" key="3">
    <source>
        <dbReference type="PROSITE" id="PS50977"/>
    </source>
</evidence>
<proteinExistence type="predicted"/>
<dbReference type="Gene3D" id="1.10.357.10">
    <property type="entry name" value="Tetracycline Repressor, domain 2"/>
    <property type="match status" value="1"/>
</dbReference>
<accession>A0A5P9QFL8</accession>
<name>A0A5P9QFL8_9MICO</name>
<organism evidence="4 5">
    <name type="scientific">Luteimicrobium xylanilyticum</name>
    <dbReference type="NCBI Taxonomy" id="1133546"/>
    <lineage>
        <taxon>Bacteria</taxon>
        <taxon>Bacillati</taxon>
        <taxon>Actinomycetota</taxon>
        <taxon>Actinomycetes</taxon>
        <taxon>Micrococcales</taxon>
        <taxon>Luteimicrobium</taxon>
    </lineage>
</organism>
<dbReference type="KEGG" id="lxl:KDY119_03575"/>
<dbReference type="EMBL" id="CP045529">
    <property type="protein sequence ID" value="QFV00040.1"/>
    <property type="molecule type" value="Genomic_DNA"/>
</dbReference>
<keyword evidence="5" id="KW-1185">Reference proteome</keyword>
<evidence type="ECO:0000256" key="2">
    <source>
        <dbReference type="PROSITE-ProRule" id="PRU00335"/>
    </source>
</evidence>
<dbReference type="InterPro" id="IPR009057">
    <property type="entry name" value="Homeodomain-like_sf"/>
</dbReference>
<dbReference type="GO" id="GO:0003677">
    <property type="term" value="F:DNA binding"/>
    <property type="evidence" value="ECO:0007669"/>
    <property type="project" value="UniProtKB-UniRule"/>
</dbReference>
<feature type="DNA-binding region" description="H-T-H motif" evidence="2">
    <location>
        <begin position="11"/>
        <end position="30"/>
    </location>
</feature>
<dbReference type="InterPro" id="IPR001647">
    <property type="entry name" value="HTH_TetR"/>
</dbReference>
<sequence>MLADMPVSELTLTGLSRHVGLAKSNVLRYFESREAVLLELLALLAHDFMAEVMGELPALLVKGASVRARVAAISSAVAASFAAHTMLCELLSAQAAVLEHNVSTATVAAYKRGAHDSLADFAAFLHRMLPEIHYSDALEVATTTIVLAGALWSHTHPADALRQAYDNDPSLRFIQADFAAQLERTITALALGLITSHSTSSVQAEAAGFLPRDRSAVIDDPATAPVVKQAAGVDLGGEGLTQSASAVAAPGRAR</sequence>
<dbReference type="PROSITE" id="PS50977">
    <property type="entry name" value="HTH_TETR_2"/>
    <property type="match status" value="1"/>
</dbReference>
<dbReference type="SUPFAM" id="SSF46689">
    <property type="entry name" value="Homeodomain-like"/>
    <property type="match status" value="1"/>
</dbReference>
<evidence type="ECO:0000313" key="5">
    <source>
        <dbReference type="Proteomes" id="UP000326702"/>
    </source>
</evidence>
<protein>
    <recommendedName>
        <fullName evidence="3">HTH tetR-type domain-containing protein</fullName>
    </recommendedName>
</protein>